<dbReference type="GO" id="GO:0003729">
    <property type="term" value="F:mRNA binding"/>
    <property type="evidence" value="ECO:0007669"/>
    <property type="project" value="TreeGrafter"/>
</dbReference>
<dbReference type="SUPFAM" id="SSF48452">
    <property type="entry name" value="TPR-like"/>
    <property type="match status" value="1"/>
</dbReference>
<dbReference type="GO" id="GO:0180010">
    <property type="term" value="P:co-transcriptional mRNA 3'-end processing, cleavage and polyadenylation pathway"/>
    <property type="evidence" value="ECO:0007669"/>
    <property type="project" value="UniProtKB-UniRule"/>
</dbReference>
<dbReference type="AlphaFoldDB" id="A0A7D9H1J5"/>
<evidence type="ECO:0000313" key="7">
    <source>
        <dbReference type="EMBL" id="VUG16145.1"/>
    </source>
</evidence>
<proteinExistence type="predicted"/>
<dbReference type="InterPro" id="IPR045243">
    <property type="entry name" value="Rna14-like"/>
</dbReference>
<dbReference type="InterPro" id="IPR011990">
    <property type="entry name" value="TPR-like_helical_dom_sf"/>
</dbReference>
<comment type="function">
    <text evidence="4">Component of the cleavage factor IA (CFIA) complex, which is involved in the endonucleolytic cleavage during polyadenylation-dependent pre-mRNA 3'-end formation.</text>
</comment>
<dbReference type="InterPro" id="IPR003107">
    <property type="entry name" value="HAT"/>
</dbReference>
<keyword evidence="4" id="KW-0963">Cytoplasm</keyword>
<gene>
    <name evidence="7" type="ORF">DEBR0S1_08900G</name>
</gene>
<evidence type="ECO:0000313" key="8">
    <source>
        <dbReference type="Proteomes" id="UP000478008"/>
    </source>
</evidence>
<dbReference type="Pfam" id="PF05843">
    <property type="entry name" value="Suf"/>
    <property type="match status" value="1"/>
</dbReference>
<feature type="domain" description="Suppressor of forked" evidence="6">
    <location>
        <begin position="37"/>
        <end position="546"/>
    </location>
</feature>
<dbReference type="PANTHER" id="PTHR19980">
    <property type="entry name" value="RNA CLEAVAGE STIMULATION FACTOR"/>
    <property type="match status" value="1"/>
</dbReference>
<evidence type="ECO:0000256" key="3">
    <source>
        <dbReference type="ARBA" id="ARBA00026188"/>
    </source>
</evidence>
<evidence type="ECO:0000256" key="2">
    <source>
        <dbReference type="ARBA" id="ARBA00023242"/>
    </source>
</evidence>
<dbReference type="Proteomes" id="UP000478008">
    <property type="component" value="Unassembled WGS sequence"/>
</dbReference>
<sequence length="674" mass="78663">MVASVVPQKRKTAEIEDSDDMPAKNTKLNPLEELKSKLSYSKWMKSIRTTLKTKDRDAIVTKFEEYLTIFKNDGKVWAQYIKYEMEHPPEGQEIDKQKIEKMFAQTLTKVCDLDLWKMYLKYVQKIHPTASKSQEEQDLARSVVLKAFQFAAENVGIDYLRSSELWTEYIKYLNGWKPTNANEAATKTELTRQVMVRMISVPSLQLEENWKMYIRFENAVDQAKARKNIDDHSPDFMKLRPLSQELYSITNLLKENNERRHSRKQLARFALWIKWERANKLSLTDDAVEKRVNYVYRLSTQMARYQPEVWYNYASYLLLKKKEDEALDIIRDGILINPQSLCLTYLLANSHEAQSDLKATQKVWIALIDYLKKEYEYLKSDPQKNKELDEHVKTICSCYIMLMKQTKRMATIKEVRRAFALARKFEKVSWQVYVSYALIEYQCNEVKVAVRSFELAMRHFGKIYDFVSAYLDFLIGIKDMTNCKKVIEISLDTLKEDPEATTKLFRRYMKIELSFGDTNSIRSLENRFIARFPDTTPFELSVMNFESDYEKYNACLTTDKYISNKIGARKITGEKPASIVENNSIPITDNEVVSGLSVGPEITNTSDANASTQGIQNVTSGDNMQQMVPPRKPFVVRDEVYNLLRVLPKADYYSNQPKIFDVKKTVKFLRGLNI</sequence>
<accession>A0A7D9H1J5</accession>
<evidence type="ECO:0000256" key="1">
    <source>
        <dbReference type="ARBA" id="ARBA00022737"/>
    </source>
</evidence>
<reference evidence="7 8" key="1">
    <citation type="submission" date="2019-07" db="EMBL/GenBank/DDBJ databases">
        <authorList>
            <person name="Friedrich A."/>
            <person name="Schacherer J."/>
        </authorList>
    </citation>
    <scope>NUCLEOTIDE SEQUENCE [LARGE SCALE GENOMIC DNA]</scope>
</reference>
<dbReference type="GO" id="GO:0005737">
    <property type="term" value="C:cytoplasm"/>
    <property type="evidence" value="ECO:0007669"/>
    <property type="project" value="UniProtKB-SubCell"/>
</dbReference>
<dbReference type="InterPro" id="IPR008847">
    <property type="entry name" value="Suf"/>
</dbReference>
<evidence type="ECO:0000256" key="5">
    <source>
        <dbReference type="SAM" id="MobiDB-lite"/>
    </source>
</evidence>
<name>A0A7D9H1J5_DEKBR</name>
<dbReference type="SMART" id="SM00386">
    <property type="entry name" value="HAT"/>
    <property type="match status" value="5"/>
</dbReference>
<dbReference type="GO" id="GO:0005634">
    <property type="term" value="C:nucleus"/>
    <property type="evidence" value="ECO:0007669"/>
    <property type="project" value="UniProtKB-SubCell"/>
</dbReference>
<keyword evidence="4" id="KW-0507">mRNA processing</keyword>
<dbReference type="PANTHER" id="PTHR19980:SF0">
    <property type="entry name" value="CLEAVAGE STIMULATION FACTOR SUBUNIT 3"/>
    <property type="match status" value="1"/>
</dbReference>
<feature type="region of interest" description="Disordered" evidence="5">
    <location>
        <begin position="1"/>
        <end position="27"/>
    </location>
</feature>
<keyword evidence="1" id="KW-0677">Repeat</keyword>
<dbReference type="EMBL" id="CABFWN010000001">
    <property type="protein sequence ID" value="VUG16145.1"/>
    <property type="molecule type" value="Genomic_DNA"/>
</dbReference>
<evidence type="ECO:0000259" key="6">
    <source>
        <dbReference type="Pfam" id="PF05843"/>
    </source>
</evidence>
<protein>
    <recommendedName>
        <fullName evidence="3 4">mRNA 3'-end-processing protein RNA14</fullName>
    </recommendedName>
</protein>
<evidence type="ECO:0000256" key="4">
    <source>
        <dbReference type="RuleBase" id="RU369035"/>
    </source>
</evidence>
<dbReference type="Gene3D" id="1.25.40.1040">
    <property type="match status" value="1"/>
</dbReference>
<keyword evidence="8" id="KW-1185">Reference proteome</keyword>
<keyword evidence="2 4" id="KW-0539">Nucleus</keyword>
<organism evidence="7 8">
    <name type="scientific">Dekkera bruxellensis</name>
    <name type="common">Brettanomyces custersii</name>
    <dbReference type="NCBI Taxonomy" id="5007"/>
    <lineage>
        <taxon>Eukaryota</taxon>
        <taxon>Fungi</taxon>
        <taxon>Dikarya</taxon>
        <taxon>Ascomycota</taxon>
        <taxon>Saccharomycotina</taxon>
        <taxon>Pichiomycetes</taxon>
        <taxon>Pichiales</taxon>
        <taxon>Pichiaceae</taxon>
        <taxon>Brettanomyces</taxon>
    </lineage>
</organism>
<comment type="subcellular location">
    <subcellularLocation>
        <location evidence="4">Nucleus</location>
    </subcellularLocation>
    <subcellularLocation>
        <location evidence="4">Cytoplasm</location>
    </subcellularLocation>
    <text evidence="4">Nucleus and/or cytoplasm.</text>
</comment>